<dbReference type="GO" id="GO:0005254">
    <property type="term" value="F:chloride channel activity"/>
    <property type="evidence" value="ECO:0007669"/>
    <property type="project" value="UniProtKB-KW"/>
</dbReference>
<feature type="domain" description="CBS" evidence="12">
    <location>
        <begin position="512"/>
        <end position="569"/>
    </location>
</feature>
<protein>
    <submittedName>
        <fullName evidence="13">Chloride channel protein, CIC family</fullName>
    </submittedName>
</protein>
<dbReference type="STRING" id="917.SAMN05216326_12423"/>
<feature type="transmembrane region" description="Helical" evidence="11">
    <location>
        <begin position="270"/>
        <end position="290"/>
    </location>
</feature>
<evidence type="ECO:0000256" key="6">
    <source>
        <dbReference type="ARBA" id="ARBA00023136"/>
    </source>
</evidence>
<dbReference type="CDD" id="cd00400">
    <property type="entry name" value="Voltage_gated_ClC"/>
    <property type="match status" value="1"/>
</dbReference>
<feature type="transmembrane region" description="Helical" evidence="11">
    <location>
        <begin position="192"/>
        <end position="209"/>
    </location>
</feature>
<sequence>MDDSENNWRETIRMAILAVIVGVVTSYAALGFLWSIDRLHLLFLGEAGVELYDHLDRVSSWHLFFLPVVGVIVVRFIIRYGMPGQENQGPADVIEATRLGTGEMSIKAGVSSAIATIVSIGTGASVGRYGPAVHLGASIGSWLGQVFKLTAERKKNLLACGVAGAISASFSAPLAGVVFAHEVVLGRFGSRSVMPIVISSVVATAVVKLHAYDSLIFILSDLPEFANWEYLLFALIGVSGGALAIVYMAMMARFNLVVQWLPCPAMIKSLLGSMLLGGIIVVFPQTFGLGEQVIRDVLQSELSLGVLVMLLMAKLLATSVSFATGFSGGIFGPALFLGAVMGTMFGIGVQELTGMDVSPAIYGAVGMGAVVSRVIGAPIATILIVFEMTGSYLLMTAVMVSVVVGSTVTRDLFNRSYFFHQLRLRGMEPETSQIQQILIEQPVSALMLKQSVVLTADMTLKTACHRVAPFASSADVVYVVDQEGVLQGQVNPRMLIARDEQTALGQWGEYMPITPSEVLTDDLSVYQAYVFLKNCRHSTVPVIDGQTQQFLGIVRVGDLIHACLQAFDRYRVAER</sequence>
<dbReference type="Pfam" id="PF00654">
    <property type="entry name" value="Voltage_CLC"/>
    <property type="match status" value="1"/>
</dbReference>
<dbReference type="PANTHER" id="PTHR43427:SF6">
    <property type="entry name" value="CHLORIDE CHANNEL PROTEIN CLC-E"/>
    <property type="match status" value="1"/>
</dbReference>
<dbReference type="PRINTS" id="PR00762">
    <property type="entry name" value="CLCHANNEL"/>
</dbReference>
<dbReference type="AlphaFoldDB" id="A0A1H8F2E3"/>
<evidence type="ECO:0000313" key="13">
    <source>
        <dbReference type="EMBL" id="SEN25554.1"/>
    </source>
</evidence>
<feature type="transmembrane region" description="Helical" evidence="11">
    <location>
        <begin position="392"/>
        <end position="413"/>
    </location>
</feature>
<dbReference type="InterPro" id="IPR000644">
    <property type="entry name" value="CBS_dom"/>
</dbReference>
<evidence type="ECO:0000256" key="9">
    <source>
        <dbReference type="ARBA" id="ARBA00023303"/>
    </source>
</evidence>
<gene>
    <name evidence="13" type="ORF">SAMN05216325_11167</name>
</gene>
<reference evidence="13 14" key="1">
    <citation type="submission" date="2016-10" db="EMBL/GenBank/DDBJ databases">
        <authorList>
            <person name="de Groot N.N."/>
        </authorList>
    </citation>
    <scope>NUCLEOTIDE SEQUENCE [LARGE SCALE GENOMIC DNA]</scope>
    <source>
        <strain evidence="13 14">Nm22</strain>
    </source>
</reference>
<keyword evidence="9" id="KW-0407">Ion channel</keyword>
<dbReference type="RefSeq" id="WP_090631733.1">
    <property type="nucleotide sequence ID" value="NZ_FOCP01000011.1"/>
</dbReference>
<evidence type="ECO:0000256" key="10">
    <source>
        <dbReference type="PROSITE-ProRule" id="PRU00703"/>
    </source>
</evidence>
<dbReference type="SUPFAM" id="SSF81340">
    <property type="entry name" value="Clc chloride channel"/>
    <property type="match status" value="1"/>
</dbReference>
<keyword evidence="6 11" id="KW-0472">Membrane</keyword>
<evidence type="ECO:0000256" key="11">
    <source>
        <dbReference type="SAM" id="Phobius"/>
    </source>
</evidence>
<evidence type="ECO:0000256" key="8">
    <source>
        <dbReference type="ARBA" id="ARBA00023214"/>
    </source>
</evidence>
<keyword evidence="5" id="KW-0406">Ion transport</keyword>
<dbReference type="InterPro" id="IPR046342">
    <property type="entry name" value="CBS_dom_sf"/>
</dbReference>
<comment type="subcellular location">
    <subcellularLocation>
        <location evidence="1">Membrane</location>
        <topology evidence="1">Multi-pass membrane protein</topology>
    </subcellularLocation>
</comment>
<dbReference type="Proteomes" id="UP000199459">
    <property type="component" value="Unassembled WGS sequence"/>
</dbReference>
<dbReference type="EMBL" id="FOCP01000011">
    <property type="protein sequence ID" value="SEN25554.1"/>
    <property type="molecule type" value="Genomic_DNA"/>
</dbReference>
<keyword evidence="7" id="KW-0869">Chloride channel</keyword>
<keyword evidence="4 11" id="KW-1133">Transmembrane helix</keyword>
<feature type="transmembrane region" description="Helical" evidence="11">
    <location>
        <begin position="302"/>
        <end position="324"/>
    </location>
</feature>
<evidence type="ECO:0000256" key="1">
    <source>
        <dbReference type="ARBA" id="ARBA00004141"/>
    </source>
</evidence>
<evidence type="ECO:0000313" key="14">
    <source>
        <dbReference type="Proteomes" id="UP000199459"/>
    </source>
</evidence>
<evidence type="ECO:0000256" key="5">
    <source>
        <dbReference type="ARBA" id="ARBA00023065"/>
    </source>
</evidence>
<dbReference type="SUPFAM" id="SSF54631">
    <property type="entry name" value="CBS-domain pair"/>
    <property type="match status" value="1"/>
</dbReference>
<evidence type="ECO:0000256" key="2">
    <source>
        <dbReference type="ARBA" id="ARBA00022448"/>
    </source>
</evidence>
<keyword evidence="2" id="KW-0813">Transport</keyword>
<proteinExistence type="predicted"/>
<evidence type="ECO:0000259" key="12">
    <source>
        <dbReference type="PROSITE" id="PS51371"/>
    </source>
</evidence>
<dbReference type="PANTHER" id="PTHR43427">
    <property type="entry name" value="CHLORIDE CHANNEL PROTEIN CLC-E"/>
    <property type="match status" value="1"/>
</dbReference>
<feature type="transmembrane region" description="Helical" evidence="11">
    <location>
        <begin position="330"/>
        <end position="349"/>
    </location>
</feature>
<feature type="transmembrane region" description="Helical" evidence="11">
    <location>
        <begin position="157"/>
        <end position="180"/>
    </location>
</feature>
<dbReference type="InterPro" id="IPR014743">
    <property type="entry name" value="Cl-channel_core"/>
</dbReference>
<keyword evidence="3 11" id="KW-0812">Transmembrane</keyword>
<feature type="transmembrane region" description="Helical" evidence="11">
    <location>
        <begin position="361"/>
        <end position="386"/>
    </location>
</feature>
<evidence type="ECO:0000256" key="7">
    <source>
        <dbReference type="ARBA" id="ARBA00023173"/>
    </source>
</evidence>
<dbReference type="PROSITE" id="PS51371">
    <property type="entry name" value="CBS"/>
    <property type="match status" value="1"/>
</dbReference>
<keyword evidence="10" id="KW-0129">CBS domain</keyword>
<feature type="transmembrane region" description="Helical" evidence="11">
    <location>
        <begin position="61"/>
        <end position="78"/>
    </location>
</feature>
<dbReference type="InterPro" id="IPR050368">
    <property type="entry name" value="ClC-type_chloride_channel"/>
</dbReference>
<feature type="transmembrane region" description="Helical" evidence="11">
    <location>
        <begin position="230"/>
        <end position="250"/>
    </location>
</feature>
<organism evidence="13 14">
    <name type="scientific">Nitrosomonas marina</name>
    <dbReference type="NCBI Taxonomy" id="917"/>
    <lineage>
        <taxon>Bacteria</taxon>
        <taxon>Pseudomonadati</taxon>
        <taxon>Pseudomonadota</taxon>
        <taxon>Betaproteobacteria</taxon>
        <taxon>Nitrosomonadales</taxon>
        <taxon>Nitrosomonadaceae</taxon>
        <taxon>Nitrosomonas</taxon>
    </lineage>
</organism>
<dbReference type="InterPro" id="IPR001807">
    <property type="entry name" value="ClC"/>
</dbReference>
<evidence type="ECO:0000256" key="4">
    <source>
        <dbReference type="ARBA" id="ARBA00022989"/>
    </source>
</evidence>
<dbReference type="GO" id="GO:0034707">
    <property type="term" value="C:chloride channel complex"/>
    <property type="evidence" value="ECO:0007669"/>
    <property type="project" value="UniProtKB-KW"/>
</dbReference>
<dbReference type="Pfam" id="PF00571">
    <property type="entry name" value="CBS"/>
    <property type="match status" value="1"/>
</dbReference>
<dbReference type="OrthoDB" id="9767361at2"/>
<name>A0A1H8F2E3_9PROT</name>
<dbReference type="Gene3D" id="3.10.580.10">
    <property type="entry name" value="CBS-domain"/>
    <property type="match status" value="1"/>
</dbReference>
<keyword evidence="8" id="KW-0868">Chloride</keyword>
<accession>A0A1H8F2E3</accession>
<evidence type="ECO:0000256" key="3">
    <source>
        <dbReference type="ARBA" id="ARBA00022692"/>
    </source>
</evidence>
<feature type="transmembrane region" description="Helical" evidence="11">
    <location>
        <begin position="12"/>
        <end position="36"/>
    </location>
</feature>
<dbReference type="Gene3D" id="1.10.3080.10">
    <property type="entry name" value="Clc chloride channel"/>
    <property type="match status" value="1"/>
</dbReference>